<keyword evidence="21" id="KW-1185">Reference proteome</keyword>
<reference evidence="20 21" key="1">
    <citation type="journal article" date="2024" name="J Genomics">
        <title>Draft genome sequencing and assembly of Favolaschia claudopus CIRM-BRFM 2984 isolated from oak limbs.</title>
        <authorList>
            <person name="Navarro D."/>
            <person name="Drula E."/>
            <person name="Chaduli D."/>
            <person name="Cazenave R."/>
            <person name="Ahrendt S."/>
            <person name="Wang J."/>
            <person name="Lipzen A."/>
            <person name="Daum C."/>
            <person name="Barry K."/>
            <person name="Grigoriev I.V."/>
            <person name="Favel A."/>
            <person name="Rosso M.N."/>
            <person name="Martin F."/>
        </authorList>
    </citation>
    <scope>NUCLEOTIDE SEQUENCE [LARGE SCALE GENOMIC DNA]</scope>
    <source>
        <strain evidence="20 21">CIRM-BRFM 2984</strain>
    </source>
</reference>
<comment type="catalytic activity">
    <reaction evidence="17">
        <text>phytol + CTP = phytyl phosphate + CDP + H(+)</text>
        <dbReference type="Rhea" id="RHEA:38055"/>
        <dbReference type="ChEBI" id="CHEBI:15378"/>
        <dbReference type="ChEBI" id="CHEBI:17327"/>
        <dbReference type="ChEBI" id="CHEBI:37563"/>
        <dbReference type="ChEBI" id="CHEBI:58069"/>
        <dbReference type="ChEBI" id="CHEBI:75483"/>
        <dbReference type="EC" id="2.7.1.182"/>
    </reaction>
</comment>
<evidence type="ECO:0000256" key="4">
    <source>
        <dbReference type="ARBA" id="ARBA00022528"/>
    </source>
</evidence>
<comment type="subcellular location">
    <subcellularLocation>
        <location evidence="1">Membrane</location>
        <topology evidence="1">Multi-pass membrane protein</topology>
    </subcellularLocation>
    <subcellularLocation>
        <location evidence="2">Plastid</location>
        <location evidence="2">Chloroplast</location>
    </subcellularLocation>
</comment>
<dbReference type="PANTHER" id="PTHR32523">
    <property type="entry name" value="PHYTOL KINASE 1, CHLOROPLASTIC"/>
    <property type="match status" value="1"/>
</dbReference>
<accession>A0AAW0ABP3</accession>
<dbReference type="InterPro" id="IPR002893">
    <property type="entry name" value="Znf_MYND"/>
</dbReference>
<feature type="domain" description="MYND-type" evidence="19">
    <location>
        <begin position="449"/>
        <end position="490"/>
    </location>
</feature>
<keyword evidence="9 18" id="KW-0863">Zinc-finger</keyword>
<evidence type="ECO:0000256" key="13">
    <source>
        <dbReference type="ARBA" id="ARBA00022989"/>
    </source>
</evidence>
<evidence type="ECO:0000256" key="17">
    <source>
        <dbReference type="ARBA" id="ARBA00048889"/>
    </source>
</evidence>
<evidence type="ECO:0000256" key="16">
    <source>
        <dbReference type="ARBA" id="ARBA00039024"/>
    </source>
</evidence>
<evidence type="ECO:0000256" key="1">
    <source>
        <dbReference type="ARBA" id="ARBA00004141"/>
    </source>
</evidence>
<keyword evidence="14" id="KW-0472">Membrane</keyword>
<evidence type="ECO:0000256" key="14">
    <source>
        <dbReference type="ARBA" id="ARBA00023136"/>
    </source>
</evidence>
<dbReference type="Pfam" id="PF01753">
    <property type="entry name" value="zf-MYND"/>
    <property type="match status" value="1"/>
</dbReference>
<dbReference type="Gene3D" id="6.10.140.2220">
    <property type="match status" value="1"/>
</dbReference>
<protein>
    <recommendedName>
        <fullName evidence="16">phytol kinase</fullName>
        <ecNumber evidence="16">2.7.1.182</ecNumber>
    </recommendedName>
</protein>
<evidence type="ECO:0000256" key="9">
    <source>
        <dbReference type="ARBA" id="ARBA00022771"/>
    </source>
</evidence>
<keyword evidence="13" id="KW-1133">Transmembrane helix</keyword>
<dbReference type="GO" id="GO:0008270">
    <property type="term" value="F:zinc ion binding"/>
    <property type="evidence" value="ECO:0007669"/>
    <property type="project" value="UniProtKB-KW"/>
</dbReference>
<keyword evidence="10" id="KW-0418">Kinase</keyword>
<comment type="caution">
    <text evidence="20">The sequence shown here is derived from an EMBL/GenBank/DDBJ whole genome shotgun (WGS) entry which is preliminary data.</text>
</comment>
<gene>
    <name evidence="20" type="ORF">R3P38DRAFT_2555800</name>
</gene>
<dbReference type="GO" id="GO:0010276">
    <property type="term" value="F:phytol kinase activity"/>
    <property type="evidence" value="ECO:0007669"/>
    <property type="project" value="UniProtKB-EC"/>
</dbReference>
<evidence type="ECO:0000256" key="11">
    <source>
        <dbReference type="ARBA" id="ARBA00022833"/>
    </source>
</evidence>
<comment type="similarity">
    <text evidence="3">Belongs to the polyprenol kinase family.</text>
</comment>
<keyword evidence="8" id="KW-0479">Metal-binding</keyword>
<evidence type="ECO:0000256" key="18">
    <source>
        <dbReference type="PROSITE-ProRule" id="PRU00134"/>
    </source>
</evidence>
<dbReference type="SUPFAM" id="SSF144232">
    <property type="entry name" value="HIT/MYND zinc finger-like"/>
    <property type="match status" value="1"/>
</dbReference>
<evidence type="ECO:0000256" key="10">
    <source>
        <dbReference type="ARBA" id="ARBA00022777"/>
    </source>
</evidence>
<dbReference type="EC" id="2.7.1.182" evidence="16"/>
<evidence type="ECO:0000256" key="6">
    <source>
        <dbReference type="ARBA" id="ARBA00022679"/>
    </source>
</evidence>
<organism evidence="20 21">
    <name type="scientific">Favolaschia claudopus</name>
    <dbReference type="NCBI Taxonomy" id="2862362"/>
    <lineage>
        <taxon>Eukaryota</taxon>
        <taxon>Fungi</taxon>
        <taxon>Dikarya</taxon>
        <taxon>Basidiomycota</taxon>
        <taxon>Agaricomycotina</taxon>
        <taxon>Agaricomycetes</taxon>
        <taxon>Agaricomycetidae</taxon>
        <taxon>Agaricales</taxon>
        <taxon>Marasmiineae</taxon>
        <taxon>Mycenaceae</taxon>
        <taxon>Favolaschia</taxon>
    </lineage>
</organism>
<dbReference type="Gene3D" id="1.10.220.160">
    <property type="match status" value="1"/>
</dbReference>
<evidence type="ECO:0000313" key="21">
    <source>
        <dbReference type="Proteomes" id="UP001362999"/>
    </source>
</evidence>
<evidence type="ECO:0000256" key="3">
    <source>
        <dbReference type="ARBA" id="ARBA00010794"/>
    </source>
</evidence>
<keyword evidence="4" id="KW-0150">Chloroplast</keyword>
<dbReference type="PANTHER" id="PTHR32523:SF8">
    <property type="entry name" value="DOLICHOL KINASE"/>
    <property type="match status" value="1"/>
</dbReference>
<keyword evidence="6" id="KW-0808">Transferase</keyword>
<evidence type="ECO:0000256" key="15">
    <source>
        <dbReference type="ARBA" id="ARBA00024015"/>
    </source>
</evidence>
<evidence type="ECO:0000259" key="19">
    <source>
        <dbReference type="PROSITE" id="PS50865"/>
    </source>
</evidence>
<evidence type="ECO:0000256" key="12">
    <source>
        <dbReference type="ARBA" id="ARBA00022946"/>
    </source>
</evidence>
<dbReference type="GO" id="GO:0016020">
    <property type="term" value="C:membrane"/>
    <property type="evidence" value="ECO:0007669"/>
    <property type="project" value="UniProtKB-SubCell"/>
</dbReference>
<dbReference type="PROSITE" id="PS50865">
    <property type="entry name" value="ZF_MYND_2"/>
    <property type="match status" value="1"/>
</dbReference>
<sequence>MHPSLQPSNLARLLPSLRQYANAAVSGSTEATMAIIEGVLKQPNPQKLPLVLPVIYAALDPAKISLYLNLIDGSTSPADFQRNGIVWQQSMEKTFVLRCLWDISQENSFPVDALIDLWPRAWAWIQLLDELGSLVPGSVPIQARYGVFVSAFRLFRGNREVDRLMKETPKVFDILGRAWSMSLNEDKWDDDERYTEAHRLGNLSDVSNLLSSWFRFQPWGSFAFEQLILGAGGTRTHLASLVVSQITVALPNPDTTATDSNILPLLGIVCFIAKGPEDDDDEEVNADHQDTVFRSALLSEGIIPALTIAIQALRDSKARMAAALMRSLLIALLELVDTFPRHQWLAQSLRAGLLNAILGCGSSKHVDEMGGFLYDLLSEMLPAASIYHSVLCAFRVSLAQVSHIDVEAELADPDLLESWEEVMNIVRPRLSLLNKYDGDLLAVPRACDNLQCDKLMPRRTCKVCGNCRSSYYCSRLCQKADWNAGHRHGCAALRERRRSQSYSSTSAKDKSFFRALMHHEYDSLREEIALNQILFMHRNPRSTQSFVSFGFVFGTCDVSVATVEHLTPSRNDEGRQSGDSHTSFSYEVSRAARSEGKIQLHSMEVLDRPGSWENAQAWVFPTRLSLNSGRSALISGLREIADSLPQGADLEIGDLEEYRERVRELIGEEVTH</sequence>
<keyword evidence="11" id="KW-0862">Zinc</keyword>
<proteinExistence type="inferred from homology"/>
<evidence type="ECO:0000256" key="2">
    <source>
        <dbReference type="ARBA" id="ARBA00004229"/>
    </source>
</evidence>
<keyword evidence="5" id="KW-0934">Plastid</keyword>
<evidence type="ECO:0000256" key="5">
    <source>
        <dbReference type="ARBA" id="ARBA00022640"/>
    </source>
</evidence>
<dbReference type="AlphaFoldDB" id="A0AAW0ABP3"/>
<evidence type="ECO:0000313" key="20">
    <source>
        <dbReference type="EMBL" id="KAK7006258.1"/>
    </source>
</evidence>
<comment type="pathway">
    <text evidence="15">Cofactor biosynthesis; tocopherol biosynthesis.</text>
</comment>
<dbReference type="EMBL" id="JAWWNJ010000076">
    <property type="protein sequence ID" value="KAK7006258.1"/>
    <property type="molecule type" value="Genomic_DNA"/>
</dbReference>
<keyword evidence="12" id="KW-0809">Transit peptide</keyword>
<evidence type="ECO:0000256" key="8">
    <source>
        <dbReference type="ARBA" id="ARBA00022723"/>
    </source>
</evidence>
<keyword evidence="7" id="KW-0812">Transmembrane</keyword>
<name>A0AAW0ABP3_9AGAR</name>
<dbReference type="Proteomes" id="UP001362999">
    <property type="component" value="Unassembled WGS sequence"/>
</dbReference>
<dbReference type="InterPro" id="IPR039606">
    <property type="entry name" value="Phytol/farnesol_kinase"/>
</dbReference>
<evidence type="ECO:0000256" key="7">
    <source>
        <dbReference type="ARBA" id="ARBA00022692"/>
    </source>
</evidence>